<keyword evidence="4" id="KW-0547">Nucleotide-binding</keyword>
<comment type="caution">
    <text evidence="9">The sequence shown here is derived from an EMBL/GenBank/DDBJ whole genome shotgun (WGS) entry which is preliminary data.</text>
</comment>
<dbReference type="UniPathway" id="UPA00077">
    <property type="reaction ID" value="UER00155"/>
</dbReference>
<keyword evidence="5" id="KW-0418">Kinase</keyword>
<evidence type="ECO:0000256" key="7">
    <source>
        <dbReference type="ARBA" id="ARBA00022909"/>
    </source>
</evidence>
<dbReference type="GO" id="GO:0016301">
    <property type="term" value="F:kinase activity"/>
    <property type="evidence" value="ECO:0007669"/>
    <property type="project" value="UniProtKB-KW"/>
</dbReference>
<dbReference type="GO" id="GO:0005524">
    <property type="term" value="F:ATP binding"/>
    <property type="evidence" value="ECO:0007669"/>
    <property type="project" value="UniProtKB-KW"/>
</dbReference>
<protein>
    <recommendedName>
        <fullName evidence="2">2-amino-4-hydroxy-6-hydroxymethyldihydropteridine diphosphokinase</fullName>
        <ecNumber evidence="2">2.7.6.3</ecNumber>
    </recommendedName>
</protein>
<evidence type="ECO:0000313" key="10">
    <source>
        <dbReference type="Proteomes" id="UP000092508"/>
    </source>
</evidence>
<evidence type="ECO:0000256" key="4">
    <source>
        <dbReference type="ARBA" id="ARBA00022741"/>
    </source>
</evidence>
<dbReference type="InterPro" id="IPR000550">
    <property type="entry name" value="Hppk"/>
</dbReference>
<accession>A0A1B8QEV4</accession>
<keyword evidence="7" id="KW-0289">Folate biosynthesis</keyword>
<evidence type="ECO:0000259" key="8">
    <source>
        <dbReference type="Pfam" id="PF01288"/>
    </source>
</evidence>
<dbReference type="Gene3D" id="3.30.70.560">
    <property type="entry name" value="7,8-Dihydro-6-hydroxymethylpterin-pyrophosphokinase HPPK"/>
    <property type="match status" value="1"/>
</dbReference>
<proteinExistence type="predicted"/>
<name>A0A1B8QEV4_9GAMM</name>
<feature type="domain" description="7,8-dihydro-6-hydroxymethylpterin-pyrophosphokinase" evidence="8">
    <location>
        <begin position="15"/>
        <end position="133"/>
    </location>
</feature>
<evidence type="ECO:0000256" key="6">
    <source>
        <dbReference type="ARBA" id="ARBA00022840"/>
    </source>
</evidence>
<evidence type="ECO:0000313" key="9">
    <source>
        <dbReference type="EMBL" id="OBX80490.1"/>
    </source>
</evidence>
<dbReference type="Pfam" id="PF01288">
    <property type="entry name" value="HPPK"/>
    <property type="match status" value="1"/>
</dbReference>
<evidence type="ECO:0000256" key="2">
    <source>
        <dbReference type="ARBA" id="ARBA00013253"/>
    </source>
</evidence>
<reference evidence="9 10" key="1">
    <citation type="submission" date="2016-06" db="EMBL/GenBank/DDBJ databases">
        <title>Draft genome of Moraxella atlantae CCUG 66109.</title>
        <authorList>
            <person name="Salva-Serra F."/>
            <person name="Engstrom-Jakobsson H."/>
            <person name="Thorell K."/>
            <person name="Gonzales-Siles L."/>
            <person name="Karlsson R."/>
            <person name="Boulund F."/>
            <person name="Engstrand L."/>
            <person name="Kristiansson E."/>
            <person name="Moore E."/>
        </authorList>
    </citation>
    <scope>NUCLEOTIDE SEQUENCE [LARGE SCALE GENOMIC DNA]</scope>
    <source>
        <strain evidence="9 10">CCUG 66109</strain>
    </source>
</reference>
<keyword evidence="3" id="KW-0808">Transferase</keyword>
<dbReference type="GO" id="GO:0003848">
    <property type="term" value="F:2-amino-4-hydroxy-6-hydroxymethyldihydropteridine diphosphokinase activity"/>
    <property type="evidence" value="ECO:0007669"/>
    <property type="project" value="UniProtKB-EC"/>
</dbReference>
<dbReference type="Proteomes" id="UP000092508">
    <property type="component" value="Unassembled WGS sequence"/>
</dbReference>
<comment type="pathway">
    <text evidence="1">Cofactor biosynthesis; tetrahydrofolate biosynthesis; 2-amino-4-hydroxy-6-hydroxymethyl-7,8-dihydropteridine diphosphate from 7,8-dihydroneopterin triphosphate: step 4/4.</text>
</comment>
<organism evidence="9 10">
    <name type="scientific">Faucicola atlantae</name>
    <dbReference type="NCBI Taxonomy" id="34059"/>
    <lineage>
        <taxon>Bacteria</taxon>
        <taxon>Pseudomonadati</taxon>
        <taxon>Pseudomonadota</taxon>
        <taxon>Gammaproteobacteria</taxon>
        <taxon>Moraxellales</taxon>
        <taxon>Moraxellaceae</taxon>
        <taxon>Faucicola</taxon>
    </lineage>
</organism>
<gene>
    <name evidence="9" type="ORF">A9308_03920</name>
</gene>
<dbReference type="EC" id="2.7.6.3" evidence="2"/>
<dbReference type="RefSeq" id="WP_067235095.1">
    <property type="nucleotide sequence ID" value="NZ_LZMZ01000006.1"/>
</dbReference>
<evidence type="ECO:0000256" key="3">
    <source>
        <dbReference type="ARBA" id="ARBA00022679"/>
    </source>
</evidence>
<evidence type="ECO:0000256" key="1">
    <source>
        <dbReference type="ARBA" id="ARBA00005051"/>
    </source>
</evidence>
<dbReference type="AlphaFoldDB" id="A0A1B8QEV4"/>
<dbReference type="EMBL" id="LZMZ01000006">
    <property type="protein sequence ID" value="OBX80490.1"/>
    <property type="molecule type" value="Genomic_DNA"/>
</dbReference>
<dbReference type="GO" id="GO:0046656">
    <property type="term" value="P:folic acid biosynthetic process"/>
    <property type="evidence" value="ECO:0007669"/>
    <property type="project" value="UniProtKB-KW"/>
</dbReference>
<evidence type="ECO:0000256" key="5">
    <source>
        <dbReference type="ARBA" id="ARBA00022777"/>
    </source>
</evidence>
<dbReference type="GO" id="GO:0046654">
    <property type="term" value="P:tetrahydrofolate biosynthetic process"/>
    <property type="evidence" value="ECO:0007669"/>
    <property type="project" value="UniProtKB-UniPathway"/>
</dbReference>
<keyword evidence="6" id="KW-0067">ATP-binding</keyword>
<dbReference type="SUPFAM" id="SSF55083">
    <property type="entry name" value="6-hydroxymethyl-7,8-dihydropterin pyrophosphokinase, HPPK"/>
    <property type="match status" value="1"/>
</dbReference>
<dbReference type="InterPro" id="IPR035907">
    <property type="entry name" value="Hppk_sf"/>
</dbReference>
<sequence>MTAVILPDHKVNGAVLSLASNVAPAVHLAACRQTLAGMGTVMLSAIHQNACQLADEDPQARVSPYHNQIAVVAFNGTMAYATLWQLTKQLERDNGRQTCTKPNVTLDVDILAVRTPTPSSALAAALPNAPVEIVIPRGDWQLLARRLPLPSYDKAGLTSLPMPWAHMLQALFDV</sequence>
<dbReference type="STRING" id="34059.A9308_03920"/>